<keyword evidence="1" id="KW-0812">Transmembrane</keyword>
<dbReference type="EMBL" id="UINC01038644">
    <property type="protein sequence ID" value="SVB35962.1"/>
    <property type="molecule type" value="Genomic_DNA"/>
</dbReference>
<accession>A0A382DD58</accession>
<name>A0A382DD58_9ZZZZ</name>
<keyword evidence="1" id="KW-1133">Transmembrane helix</keyword>
<feature type="transmembrane region" description="Helical" evidence="1">
    <location>
        <begin position="9"/>
        <end position="27"/>
    </location>
</feature>
<evidence type="ECO:0000256" key="1">
    <source>
        <dbReference type="SAM" id="Phobius"/>
    </source>
</evidence>
<protein>
    <submittedName>
        <fullName evidence="2">Uncharacterized protein</fullName>
    </submittedName>
</protein>
<dbReference type="AlphaFoldDB" id="A0A382DD58"/>
<sequence length="59" mass="6853">MKKILYNKTLFIIATVIVLASLILSTLEYIDLGLLIVPMVLPYLIWLFMLMRLGKKQNK</sequence>
<evidence type="ECO:0000313" key="2">
    <source>
        <dbReference type="EMBL" id="SVB35962.1"/>
    </source>
</evidence>
<organism evidence="2">
    <name type="scientific">marine metagenome</name>
    <dbReference type="NCBI Taxonomy" id="408172"/>
    <lineage>
        <taxon>unclassified sequences</taxon>
        <taxon>metagenomes</taxon>
        <taxon>ecological metagenomes</taxon>
    </lineage>
</organism>
<keyword evidence="1" id="KW-0472">Membrane</keyword>
<gene>
    <name evidence="2" type="ORF">METZ01_LOCUS188816</name>
</gene>
<feature type="transmembrane region" description="Helical" evidence="1">
    <location>
        <begin position="33"/>
        <end position="53"/>
    </location>
</feature>
<proteinExistence type="predicted"/>
<reference evidence="2" key="1">
    <citation type="submission" date="2018-05" db="EMBL/GenBank/DDBJ databases">
        <authorList>
            <person name="Lanie J.A."/>
            <person name="Ng W.-L."/>
            <person name="Kazmierczak K.M."/>
            <person name="Andrzejewski T.M."/>
            <person name="Davidsen T.M."/>
            <person name="Wayne K.J."/>
            <person name="Tettelin H."/>
            <person name="Glass J.I."/>
            <person name="Rusch D."/>
            <person name="Podicherti R."/>
            <person name="Tsui H.-C.T."/>
            <person name="Winkler M.E."/>
        </authorList>
    </citation>
    <scope>NUCLEOTIDE SEQUENCE</scope>
</reference>